<evidence type="ECO:0000313" key="2">
    <source>
        <dbReference type="Proteomes" id="UP000050833"/>
    </source>
</evidence>
<dbReference type="EMBL" id="LLKB01000001">
    <property type="protein sequence ID" value="KQC85852.1"/>
    <property type="molecule type" value="Genomic_DNA"/>
</dbReference>
<dbReference type="AlphaFoldDB" id="A0AAW3JT06"/>
<gene>
    <name evidence="1" type="ORF">APZ18_01215</name>
</gene>
<accession>A0AAW3JT06</accession>
<keyword evidence="2" id="KW-1185">Reference proteome</keyword>
<dbReference type="Proteomes" id="UP000050833">
    <property type="component" value="Unassembled WGS sequence"/>
</dbReference>
<comment type="caution">
    <text evidence="1">The sequence shown here is derived from an EMBL/GenBank/DDBJ whole genome shotgun (WGS) entry which is preliminary data.</text>
</comment>
<proteinExistence type="predicted"/>
<reference evidence="1 2" key="1">
    <citation type="submission" date="2015-10" db="EMBL/GenBank/DDBJ databases">
        <title>Butyribacter intestini gen. nov., sp. nov., a butyric acid-producing bacterium of the family Lachnospiraceae isolated from the human faeces.</title>
        <authorList>
            <person name="Zou Y."/>
            <person name="Xue W."/>
            <person name="Luo G."/>
            <person name="Lv M."/>
        </authorList>
    </citation>
    <scope>NUCLEOTIDE SEQUENCE [LARGE SCALE GENOMIC DNA]</scope>
    <source>
        <strain evidence="1 2">TF01-11</strain>
    </source>
</reference>
<protein>
    <recommendedName>
        <fullName evidence="3">GATA-type domain-containing protein</fullName>
    </recommendedName>
</protein>
<dbReference type="InterPro" id="IPR024047">
    <property type="entry name" value="MM3350-like_sf"/>
</dbReference>
<organism evidence="1 2">
    <name type="scientific">Butyribacter intestini</name>
    <dbReference type="NCBI Taxonomy" id="1703332"/>
    <lineage>
        <taxon>Bacteria</taxon>
        <taxon>Bacillati</taxon>
        <taxon>Bacillota</taxon>
        <taxon>Clostridia</taxon>
        <taxon>Lachnospirales</taxon>
        <taxon>Lachnospiraceae</taxon>
        <taxon>Butyribacter</taxon>
    </lineage>
</organism>
<name>A0AAW3JT06_9FIRM</name>
<evidence type="ECO:0008006" key="3">
    <source>
        <dbReference type="Google" id="ProtNLM"/>
    </source>
</evidence>
<dbReference type="SUPFAM" id="SSF159941">
    <property type="entry name" value="MM3350-like"/>
    <property type="match status" value="1"/>
</dbReference>
<evidence type="ECO:0000313" key="1">
    <source>
        <dbReference type="EMBL" id="KQC85852.1"/>
    </source>
</evidence>
<dbReference type="RefSeq" id="WP_055940844.1">
    <property type="nucleotide sequence ID" value="NZ_JAQDCV010000010.1"/>
</dbReference>
<dbReference type="Gene3D" id="3.10.290.30">
    <property type="entry name" value="MM3350-like"/>
    <property type="match status" value="1"/>
</dbReference>
<sequence>MFICNGVQYESCPDTELFWGKPSKNMKYKLKDVVGVGDTFSYEYDFGSTTRLVLSVNSCIEREKHNNKIVILSRNNPPKIICNSCEENEARWVNPFGYNNGTAFWCKDCLKKAHDKENDEFSDEEGYLLPICNSPRMGVCGYEGRV</sequence>